<evidence type="ECO:0000313" key="2">
    <source>
        <dbReference type="Proteomes" id="UP000095283"/>
    </source>
</evidence>
<dbReference type="Proteomes" id="UP000095283">
    <property type="component" value="Unplaced"/>
</dbReference>
<reference evidence="3" key="1">
    <citation type="submission" date="2016-11" db="UniProtKB">
        <authorList>
            <consortium name="WormBaseParasite"/>
        </authorList>
    </citation>
    <scope>IDENTIFICATION</scope>
</reference>
<feature type="compositionally biased region" description="Low complexity" evidence="1">
    <location>
        <begin position="52"/>
        <end position="67"/>
    </location>
</feature>
<organism evidence="2 3">
    <name type="scientific">Heterorhabditis bacteriophora</name>
    <name type="common">Entomopathogenic nematode worm</name>
    <dbReference type="NCBI Taxonomy" id="37862"/>
    <lineage>
        <taxon>Eukaryota</taxon>
        <taxon>Metazoa</taxon>
        <taxon>Ecdysozoa</taxon>
        <taxon>Nematoda</taxon>
        <taxon>Chromadorea</taxon>
        <taxon>Rhabditida</taxon>
        <taxon>Rhabditina</taxon>
        <taxon>Rhabditomorpha</taxon>
        <taxon>Strongyloidea</taxon>
        <taxon>Heterorhabditidae</taxon>
        <taxon>Heterorhabditis</taxon>
    </lineage>
</organism>
<dbReference type="WBParaSite" id="Hba_19907">
    <property type="protein sequence ID" value="Hba_19907"/>
    <property type="gene ID" value="Hba_19907"/>
</dbReference>
<accession>A0A1I7XQ37</accession>
<keyword evidence="2" id="KW-1185">Reference proteome</keyword>
<evidence type="ECO:0000256" key="1">
    <source>
        <dbReference type="SAM" id="MobiDB-lite"/>
    </source>
</evidence>
<proteinExistence type="predicted"/>
<sequence>MPTVQTSTQSMVCNEPIKNPVRPDFPQQFNLSPGEIHNVTYYNNPNVPNSSQDSHSFFSSGVMPSPSDSDRSSNASIHDIWSGTHDAWTYKQYRNKISKNLINQLIFSLFKEKYLKLLGIIQKPEKNNVWCTNFFLHIISECPSDISYSCLDVKVLALRIGTLKQDILLWFRSTWRFHLGLVNFVAVRYHDATALTSLSELSLKVF</sequence>
<protein>
    <submittedName>
        <fullName evidence="3">RUN domain-containing protein</fullName>
    </submittedName>
</protein>
<evidence type="ECO:0000313" key="3">
    <source>
        <dbReference type="WBParaSite" id="Hba_19907"/>
    </source>
</evidence>
<dbReference type="AlphaFoldDB" id="A0A1I7XQ37"/>
<name>A0A1I7XQ37_HETBA</name>
<feature type="region of interest" description="Disordered" evidence="1">
    <location>
        <begin position="52"/>
        <end position="71"/>
    </location>
</feature>